<feature type="domain" description="RNA polymerase sigma-70 region 2" evidence="6">
    <location>
        <begin position="8"/>
        <end position="74"/>
    </location>
</feature>
<keyword evidence="9" id="KW-1185">Reference proteome</keyword>
<evidence type="ECO:0000256" key="2">
    <source>
        <dbReference type="ARBA" id="ARBA00023015"/>
    </source>
</evidence>
<dbReference type="InterPro" id="IPR013325">
    <property type="entry name" value="RNA_pol_sigma_r2"/>
</dbReference>
<dbReference type="GO" id="GO:0006352">
    <property type="term" value="P:DNA-templated transcription initiation"/>
    <property type="evidence" value="ECO:0007669"/>
    <property type="project" value="InterPro"/>
</dbReference>
<name>A0A841Q3X8_9BACI</name>
<dbReference type="Gene3D" id="1.10.10.10">
    <property type="entry name" value="Winged helix-like DNA-binding domain superfamily/Winged helix DNA-binding domain"/>
    <property type="match status" value="1"/>
</dbReference>
<evidence type="ECO:0000313" key="8">
    <source>
        <dbReference type="EMBL" id="MBB6453098.1"/>
    </source>
</evidence>
<proteinExistence type="inferred from homology"/>
<dbReference type="RefSeq" id="WP_174495786.1">
    <property type="nucleotide sequence ID" value="NZ_CADDWK010000004.1"/>
</dbReference>
<evidence type="ECO:0000313" key="9">
    <source>
        <dbReference type="Proteomes" id="UP000581688"/>
    </source>
</evidence>
<dbReference type="InterPro" id="IPR007627">
    <property type="entry name" value="RNA_pol_sigma70_r2"/>
</dbReference>
<feature type="domain" description="RNA polymerase sigma factor 70 region 4 type 2" evidence="7">
    <location>
        <begin position="100"/>
        <end position="149"/>
    </location>
</feature>
<sequence length="162" mass="19581">MADPLEEMYEVYKKPIYNYLYYLSHDQYLAEELTHETFIKAFKAFNKFRGDASVKTWLYKIARNTFLTEAKKNKSRETPFNDQVWEMEDKSTDMYEKIVIQQIFKKLSEQEQTMIVLRDINGFTYQEMAELLSITEGKVKISLHRARKKFKAHYFEDREVKK</sequence>
<dbReference type="EMBL" id="JACHGH010000004">
    <property type="protein sequence ID" value="MBB6453098.1"/>
    <property type="molecule type" value="Genomic_DNA"/>
</dbReference>
<dbReference type="CDD" id="cd06171">
    <property type="entry name" value="Sigma70_r4"/>
    <property type="match status" value="1"/>
</dbReference>
<dbReference type="PANTHER" id="PTHR43133">
    <property type="entry name" value="RNA POLYMERASE ECF-TYPE SIGMA FACTO"/>
    <property type="match status" value="1"/>
</dbReference>
<keyword evidence="3" id="KW-0731">Sigma factor</keyword>
<evidence type="ECO:0000256" key="1">
    <source>
        <dbReference type="ARBA" id="ARBA00010641"/>
    </source>
</evidence>
<reference evidence="8 9" key="1">
    <citation type="submission" date="2020-08" db="EMBL/GenBank/DDBJ databases">
        <title>Genomic Encyclopedia of Type Strains, Phase IV (KMG-IV): sequencing the most valuable type-strain genomes for metagenomic binning, comparative biology and taxonomic classification.</title>
        <authorList>
            <person name="Goeker M."/>
        </authorList>
    </citation>
    <scope>NUCLEOTIDE SEQUENCE [LARGE SCALE GENOMIC DNA]</scope>
    <source>
        <strain evidence="8 9">DSM 19612</strain>
    </source>
</reference>
<dbReference type="InterPro" id="IPR039425">
    <property type="entry name" value="RNA_pol_sigma-70-like"/>
</dbReference>
<dbReference type="Gene3D" id="1.10.1740.10">
    <property type="match status" value="1"/>
</dbReference>
<dbReference type="Pfam" id="PF08281">
    <property type="entry name" value="Sigma70_r4_2"/>
    <property type="match status" value="1"/>
</dbReference>
<comment type="similarity">
    <text evidence="1">Belongs to the sigma-70 factor family. ECF subfamily.</text>
</comment>
<dbReference type="AlphaFoldDB" id="A0A841Q3X8"/>
<gene>
    <name evidence="8" type="ORF">HNQ94_001546</name>
</gene>
<keyword evidence="5" id="KW-0804">Transcription</keyword>
<dbReference type="GO" id="GO:0016987">
    <property type="term" value="F:sigma factor activity"/>
    <property type="evidence" value="ECO:0007669"/>
    <property type="project" value="UniProtKB-KW"/>
</dbReference>
<dbReference type="InterPro" id="IPR036388">
    <property type="entry name" value="WH-like_DNA-bd_sf"/>
</dbReference>
<dbReference type="SUPFAM" id="SSF88946">
    <property type="entry name" value="Sigma2 domain of RNA polymerase sigma factors"/>
    <property type="match status" value="1"/>
</dbReference>
<dbReference type="Pfam" id="PF04542">
    <property type="entry name" value="Sigma70_r2"/>
    <property type="match status" value="1"/>
</dbReference>
<evidence type="ECO:0000256" key="4">
    <source>
        <dbReference type="ARBA" id="ARBA00023125"/>
    </source>
</evidence>
<dbReference type="InterPro" id="IPR014284">
    <property type="entry name" value="RNA_pol_sigma-70_dom"/>
</dbReference>
<keyword evidence="2" id="KW-0805">Transcription regulation</keyword>
<keyword evidence="4" id="KW-0238">DNA-binding</keyword>
<dbReference type="PANTHER" id="PTHR43133:SF8">
    <property type="entry name" value="RNA POLYMERASE SIGMA FACTOR HI_1459-RELATED"/>
    <property type="match status" value="1"/>
</dbReference>
<accession>A0A841Q3X8</accession>
<dbReference type="Proteomes" id="UP000581688">
    <property type="component" value="Unassembled WGS sequence"/>
</dbReference>
<dbReference type="InterPro" id="IPR013324">
    <property type="entry name" value="RNA_pol_sigma_r3/r4-like"/>
</dbReference>
<organism evidence="8 9">
    <name type="scientific">Salirhabdus euzebyi</name>
    <dbReference type="NCBI Taxonomy" id="394506"/>
    <lineage>
        <taxon>Bacteria</taxon>
        <taxon>Bacillati</taxon>
        <taxon>Bacillota</taxon>
        <taxon>Bacilli</taxon>
        <taxon>Bacillales</taxon>
        <taxon>Bacillaceae</taxon>
        <taxon>Salirhabdus</taxon>
    </lineage>
</organism>
<dbReference type="NCBIfam" id="TIGR02937">
    <property type="entry name" value="sigma70-ECF"/>
    <property type="match status" value="1"/>
</dbReference>
<dbReference type="InterPro" id="IPR013249">
    <property type="entry name" value="RNA_pol_sigma70_r4_t2"/>
</dbReference>
<evidence type="ECO:0000259" key="6">
    <source>
        <dbReference type="Pfam" id="PF04542"/>
    </source>
</evidence>
<dbReference type="SUPFAM" id="SSF88659">
    <property type="entry name" value="Sigma3 and sigma4 domains of RNA polymerase sigma factors"/>
    <property type="match status" value="1"/>
</dbReference>
<evidence type="ECO:0000256" key="3">
    <source>
        <dbReference type="ARBA" id="ARBA00023082"/>
    </source>
</evidence>
<protein>
    <submittedName>
        <fullName evidence="8">RNA polymerase sigma-70 factor (ECF subfamily)</fullName>
    </submittedName>
</protein>
<dbReference type="GO" id="GO:0003677">
    <property type="term" value="F:DNA binding"/>
    <property type="evidence" value="ECO:0007669"/>
    <property type="project" value="UniProtKB-KW"/>
</dbReference>
<comment type="caution">
    <text evidence="8">The sequence shown here is derived from an EMBL/GenBank/DDBJ whole genome shotgun (WGS) entry which is preliminary data.</text>
</comment>
<evidence type="ECO:0000259" key="7">
    <source>
        <dbReference type="Pfam" id="PF08281"/>
    </source>
</evidence>
<evidence type="ECO:0000256" key="5">
    <source>
        <dbReference type="ARBA" id="ARBA00023163"/>
    </source>
</evidence>